<dbReference type="Pfam" id="PF13145">
    <property type="entry name" value="Rotamase_2"/>
    <property type="match status" value="1"/>
</dbReference>
<accession>A0A518AGT2</accession>
<evidence type="ECO:0000256" key="3">
    <source>
        <dbReference type="ARBA" id="ARBA00022729"/>
    </source>
</evidence>
<evidence type="ECO:0000259" key="8">
    <source>
        <dbReference type="PROSITE" id="PS50198"/>
    </source>
</evidence>
<evidence type="ECO:0000256" key="1">
    <source>
        <dbReference type="ARBA" id="ARBA00000971"/>
    </source>
</evidence>
<dbReference type="InterPro" id="IPR000297">
    <property type="entry name" value="PPIase_PpiC"/>
</dbReference>
<dbReference type="KEGG" id="amuc:Pan181_01050"/>
<organism evidence="9 10">
    <name type="scientific">Aeoliella mucimassa</name>
    <dbReference type="NCBI Taxonomy" id="2527972"/>
    <lineage>
        <taxon>Bacteria</taxon>
        <taxon>Pseudomonadati</taxon>
        <taxon>Planctomycetota</taxon>
        <taxon>Planctomycetia</taxon>
        <taxon>Pirellulales</taxon>
        <taxon>Lacipirellulaceae</taxon>
        <taxon>Aeoliella</taxon>
    </lineage>
</organism>
<feature type="region of interest" description="Disordered" evidence="7">
    <location>
        <begin position="612"/>
        <end position="644"/>
    </location>
</feature>
<evidence type="ECO:0000256" key="4">
    <source>
        <dbReference type="ARBA" id="ARBA00023110"/>
    </source>
</evidence>
<dbReference type="Gene3D" id="1.10.4030.10">
    <property type="entry name" value="Porin chaperone SurA, peptide-binding domain"/>
    <property type="match status" value="1"/>
</dbReference>
<keyword evidence="4 6" id="KW-0697">Rotamase</keyword>
<dbReference type="InterPro" id="IPR046357">
    <property type="entry name" value="PPIase_dom_sf"/>
</dbReference>
<dbReference type="GO" id="GO:0003755">
    <property type="term" value="F:peptidyl-prolyl cis-trans isomerase activity"/>
    <property type="evidence" value="ECO:0007669"/>
    <property type="project" value="UniProtKB-KW"/>
</dbReference>
<dbReference type="SUPFAM" id="SSF54534">
    <property type="entry name" value="FKBP-like"/>
    <property type="match status" value="2"/>
</dbReference>
<dbReference type="OrthoDB" id="275776at2"/>
<dbReference type="Gene3D" id="3.10.50.40">
    <property type="match status" value="2"/>
</dbReference>
<dbReference type="RefSeq" id="WP_145244969.1">
    <property type="nucleotide sequence ID" value="NZ_CP036278.1"/>
</dbReference>
<keyword evidence="3" id="KW-0732">Signal</keyword>
<comment type="catalytic activity">
    <reaction evidence="1">
        <text>[protein]-peptidylproline (omega=180) = [protein]-peptidylproline (omega=0)</text>
        <dbReference type="Rhea" id="RHEA:16237"/>
        <dbReference type="Rhea" id="RHEA-COMP:10747"/>
        <dbReference type="Rhea" id="RHEA-COMP:10748"/>
        <dbReference type="ChEBI" id="CHEBI:83833"/>
        <dbReference type="ChEBI" id="CHEBI:83834"/>
        <dbReference type="EC" id="5.2.1.8"/>
    </reaction>
</comment>
<dbReference type="AlphaFoldDB" id="A0A518AGT2"/>
<dbReference type="InterPro" id="IPR027304">
    <property type="entry name" value="Trigger_fact/SurA_dom_sf"/>
</dbReference>
<gene>
    <name evidence="9" type="primary">prsA2</name>
    <name evidence="9" type="ORF">Pan181_01050</name>
</gene>
<feature type="domain" description="PpiC" evidence="8">
    <location>
        <begin position="195"/>
        <end position="286"/>
    </location>
</feature>
<protein>
    <recommendedName>
        <fullName evidence="2">peptidylprolyl isomerase</fullName>
        <ecNumber evidence="2">5.2.1.8</ecNumber>
    </recommendedName>
</protein>
<dbReference type="EC" id="5.2.1.8" evidence="2"/>
<dbReference type="Proteomes" id="UP000315750">
    <property type="component" value="Chromosome"/>
</dbReference>
<dbReference type="Pfam" id="PF13624">
    <property type="entry name" value="SurA_N_3"/>
    <property type="match status" value="1"/>
</dbReference>
<evidence type="ECO:0000313" key="10">
    <source>
        <dbReference type="Proteomes" id="UP000315750"/>
    </source>
</evidence>
<reference evidence="9 10" key="1">
    <citation type="submission" date="2019-02" db="EMBL/GenBank/DDBJ databases">
        <title>Deep-cultivation of Planctomycetes and their phenomic and genomic characterization uncovers novel biology.</title>
        <authorList>
            <person name="Wiegand S."/>
            <person name="Jogler M."/>
            <person name="Boedeker C."/>
            <person name="Pinto D."/>
            <person name="Vollmers J."/>
            <person name="Rivas-Marin E."/>
            <person name="Kohn T."/>
            <person name="Peeters S.H."/>
            <person name="Heuer A."/>
            <person name="Rast P."/>
            <person name="Oberbeckmann S."/>
            <person name="Bunk B."/>
            <person name="Jeske O."/>
            <person name="Meyerdierks A."/>
            <person name="Storesund J.E."/>
            <person name="Kallscheuer N."/>
            <person name="Luecker S."/>
            <person name="Lage O.M."/>
            <person name="Pohl T."/>
            <person name="Merkel B.J."/>
            <person name="Hornburger P."/>
            <person name="Mueller R.-W."/>
            <person name="Bruemmer F."/>
            <person name="Labrenz M."/>
            <person name="Spormann A.M."/>
            <person name="Op den Camp H."/>
            <person name="Overmann J."/>
            <person name="Amann R."/>
            <person name="Jetten M.S.M."/>
            <person name="Mascher T."/>
            <person name="Medema M.H."/>
            <person name="Devos D.P."/>
            <person name="Kaster A.-K."/>
            <person name="Ovreas L."/>
            <person name="Rohde M."/>
            <person name="Galperin M.Y."/>
            <person name="Jogler C."/>
        </authorList>
    </citation>
    <scope>NUCLEOTIDE SEQUENCE [LARGE SCALE GENOMIC DNA]</scope>
    <source>
        <strain evidence="9 10">Pan181</strain>
    </source>
</reference>
<evidence type="ECO:0000313" key="9">
    <source>
        <dbReference type="EMBL" id="QDU53927.1"/>
    </source>
</evidence>
<dbReference type="PANTHER" id="PTHR47245:SF1">
    <property type="entry name" value="FOLDASE PROTEIN PRSA"/>
    <property type="match status" value="1"/>
</dbReference>
<dbReference type="Pfam" id="PF00639">
    <property type="entry name" value="Rotamase"/>
    <property type="match status" value="1"/>
</dbReference>
<dbReference type="InterPro" id="IPR050245">
    <property type="entry name" value="PrsA_foldase"/>
</dbReference>
<dbReference type="PANTHER" id="PTHR47245">
    <property type="entry name" value="PEPTIDYLPROLYL ISOMERASE"/>
    <property type="match status" value="1"/>
</dbReference>
<keyword evidence="10" id="KW-1185">Reference proteome</keyword>
<evidence type="ECO:0000256" key="2">
    <source>
        <dbReference type="ARBA" id="ARBA00013194"/>
    </source>
</evidence>
<dbReference type="EMBL" id="CP036278">
    <property type="protein sequence ID" value="QDU53927.1"/>
    <property type="molecule type" value="Genomic_DNA"/>
</dbReference>
<name>A0A518AGT2_9BACT</name>
<evidence type="ECO:0000256" key="6">
    <source>
        <dbReference type="PROSITE-ProRule" id="PRU00278"/>
    </source>
</evidence>
<dbReference type="PROSITE" id="PS50198">
    <property type="entry name" value="PPIC_PPIASE_2"/>
    <property type="match status" value="2"/>
</dbReference>
<feature type="domain" description="PpiC" evidence="8">
    <location>
        <begin position="471"/>
        <end position="564"/>
    </location>
</feature>
<dbReference type="SUPFAM" id="SSF109998">
    <property type="entry name" value="Triger factor/SurA peptide-binding domain-like"/>
    <property type="match status" value="2"/>
</dbReference>
<feature type="region of interest" description="Disordered" evidence="7">
    <location>
        <begin position="47"/>
        <end position="69"/>
    </location>
</feature>
<keyword evidence="5 6" id="KW-0413">Isomerase</keyword>
<sequence length="644" mass="71924">MARPTRNDSVDPSASRTRRWPWMLASTVLVLGVALATRYFGTTAEAEAAAPARTSSQVKQASAQEPAYQPPEHDVMAIVNGEDINRRDLERACAERYGEDVLESMVNKKLIQHHCKKRGITITQQEVEDEVERMAKRFKLSREHWLELLANERGITEQEYKRDILWPTIALRKLVATELTVSDTELRQEYEKQYGASVRARIIVVGNQARAQQLHQQLTANPDDFARLAMSDSIDVNSASIGGLIQPIRQHIGDPGIERAAFSLQPGQISNIIPVGNQFAILKCEGINPPRGVDFAAVRPELEELIRDGKLREEAANRFAEYQKVATVQNVLNDPQLSKQMPDVVALVNGDKITVSELGKEAMTRHGQDVLSVEIGHKLLEQALKAAGKTVTQQDLNAEIAHAAKLAGVVDDQGNADVQEWVKTTTEEQGVTYKNYLRDSVWPSAALKKLTSGQVQVTEDDLRKGYEANYGERVRCRAVVLADMRRAQEVWEKARANPTLDYFGELAEQYSIEPTSKALRGEVPPIRLHGGQPQLEQVAFDMKPGDPPRILQLGDKYVVLKFEERTKPQNIEFAAVRDILMQDIFEKKLRLAMAKRYDEIYSSARIDNYLAGTTQAPNPTKQQAAAASAALRRDTAVRPTAGQR</sequence>
<proteinExistence type="predicted"/>
<feature type="compositionally biased region" description="Polar residues" evidence="7">
    <location>
        <begin position="612"/>
        <end position="623"/>
    </location>
</feature>
<feature type="compositionally biased region" description="Polar residues" evidence="7">
    <location>
        <begin position="53"/>
        <end position="63"/>
    </location>
</feature>
<evidence type="ECO:0000256" key="7">
    <source>
        <dbReference type="SAM" id="MobiDB-lite"/>
    </source>
</evidence>
<evidence type="ECO:0000256" key="5">
    <source>
        <dbReference type="ARBA" id="ARBA00023235"/>
    </source>
</evidence>